<dbReference type="RefSeq" id="WP_054845332.1">
    <property type="nucleotide sequence ID" value="NZ_AP018929.1"/>
</dbReference>
<evidence type="ECO:0000313" key="4">
    <source>
        <dbReference type="Proteomes" id="UP000322983"/>
    </source>
</evidence>
<dbReference type="SUPFAM" id="SSF48613">
    <property type="entry name" value="Heme oxygenase-like"/>
    <property type="match status" value="1"/>
</dbReference>
<protein>
    <recommendedName>
        <fullName evidence="1">Thiaminase-2/PQQC domain-containing protein</fullName>
    </recommendedName>
</protein>
<dbReference type="Proteomes" id="UP000322983">
    <property type="component" value="Chromosome"/>
</dbReference>
<dbReference type="KEGG" id="step:IC006_0022"/>
<dbReference type="PANTHER" id="PTHR43198">
    <property type="entry name" value="BIFUNCTIONAL TH2 PROTEIN"/>
    <property type="match status" value="1"/>
</dbReference>
<evidence type="ECO:0000313" key="3">
    <source>
        <dbReference type="EMBL" id="BBG25517.1"/>
    </source>
</evidence>
<dbReference type="InterPro" id="IPR016084">
    <property type="entry name" value="Haem_Oase-like_multi-hlx"/>
</dbReference>
<dbReference type="STRING" id="1294262.GCA_001316085_00812"/>
<dbReference type="InterPro" id="IPR004305">
    <property type="entry name" value="Thiaminase-2/PQQC"/>
</dbReference>
<sequence>MNDNFSYLKAKYGELWKSYIQHEFVLRMKEGSLPRDSFRYYLIQDSKYVAEMLKALTAAAANAMDDKVSSFLTRVLISKDKGREVHNNLLAKLGIEENEIKRTRYSLVNFAYTRHLLLSSKSWDSFIFAWTPCMVGYHEVGKIVKDSEDELYREWASFYASDEYRERSDAILKELNSITMTEYLESFFENSVRLEILFWESSLRQSELLFR</sequence>
<keyword evidence="4" id="KW-1185">Reference proteome</keyword>
<dbReference type="Gene3D" id="1.20.910.10">
    <property type="entry name" value="Heme oxygenase-like"/>
    <property type="match status" value="1"/>
</dbReference>
<evidence type="ECO:0000313" key="5">
    <source>
        <dbReference type="Proteomes" id="UP000325030"/>
    </source>
</evidence>
<proteinExistence type="predicted"/>
<evidence type="ECO:0000313" key="2">
    <source>
        <dbReference type="EMBL" id="BBG22738.1"/>
    </source>
</evidence>
<dbReference type="EMBL" id="AP018930">
    <property type="protein sequence ID" value="BBG25517.1"/>
    <property type="molecule type" value="Genomic_DNA"/>
</dbReference>
<accession>A0A510DRD3</accession>
<dbReference type="AlphaFoldDB" id="A0A510DZB2"/>
<reference evidence="5" key="1">
    <citation type="submission" date="2018-09" db="EMBL/GenBank/DDBJ databases">
        <title>Complete Genome Sequencing of Sulfolobus sp. JCM 16834.</title>
        <authorList>
            <person name="Kato S."/>
            <person name="Itoh T."/>
            <person name="Ohkuma M."/>
        </authorList>
    </citation>
    <scope>NUCLEOTIDE SEQUENCE [LARGE SCALE GENOMIC DNA]</scope>
    <source>
        <strain evidence="5">IC-007</strain>
    </source>
</reference>
<dbReference type="EMBL" id="AP018929">
    <property type="protein sequence ID" value="BBG22738.1"/>
    <property type="molecule type" value="Genomic_DNA"/>
</dbReference>
<feature type="domain" description="Thiaminase-2/PQQC" evidence="1">
    <location>
        <begin position="13"/>
        <end position="204"/>
    </location>
</feature>
<dbReference type="GO" id="GO:0005829">
    <property type="term" value="C:cytosol"/>
    <property type="evidence" value="ECO:0007669"/>
    <property type="project" value="TreeGrafter"/>
</dbReference>
<evidence type="ECO:0000259" key="1">
    <source>
        <dbReference type="Pfam" id="PF03070"/>
    </source>
</evidence>
<name>A0A510DZB2_9CREN</name>
<reference evidence="3 4" key="2">
    <citation type="journal article" date="2020" name="Int. J. Syst. Evol. Microbiol.">
        <title>Sulfuracidifex tepidarius gen. nov., sp. nov. and transfer of Sulfolobus metallicus Huber and Stetter 1992 to the genus Sulfuracidifex as Sulfuracidifex metallicus comb. nov.</title>
        <authorList>
            <person name="Itoh T."/>
            <person name="Miura T."/>
            <person name="Sakai H.D."/>
            <person name="Kato S."/>
            <person name="Ohkuma M."/>
            <person name="Takashina T."/>
        </authorList>
    </citation>
    <scope>NUCLEOTIDE SEQUENCE</scope>
    <source>
        <strain evidence="2 4">IC-006</strain>
        <strain evidence="3">IC-007</strain>
    </source>
</reference>
<organism evidence="3 5">
    <name type="scientific">Sulfuracidifex tepidarius</name>
    <dbReference type="NCBI Taxonomy" id="1294262"/>
    <lineage>
        <taxon>Archaea</taxon>
        <taxon>Thermoproteota</taxon>
        <taxon>Thermoprotei</taxon>
        <taxon>Sulfolobales</taxon>
        <taxon>Sulfolobaceae</taxon>
        <taxon>Sulfuracidifex</taxon>
    </lineage>
</organism>
<dbReference type="GeneID" id="41716548"/>
<dbReference type="OrthoDB" id="85443at2157"/>
<dbReference type="PANTHER" id="PTHR43198:SF2">
    <property type="entry name" value="SI:CH1073-67J19.1-RELATED"/>
    <property type="match status" value="1"/>
</dbReference>
<accession>A0A510DZB2</accession>
<dbReference type="Proteomes" id="UP000325030">
    <property type="component" value="Chromosome"/>
</dbReference>
<gene>
    <name evidence="2" type="ORF">IC006_0022</name>
    <name evidence="3" type="ORF">IC007_0022</name>
</gene>
<dbReference type="Pfam" id="PF03070">
    <property type="entry name" value="TENA_THI-4"/>
    <property type="match status" value="1"/>
</dbReference>
<dbReference type="InterPro" id="IPR050967">
    <property type="entry name" value="Thiamine_Salvage_TenA"/>
</dbReference>